<feature type="domain" description="DNA helicase Pif1-like 2B" evidence="3">
    <location>
        <begin position="278"/>
        <end position="324"/>
    </location>
</feature>
<dbReference type="InterPro" id="IPR010285">
    <property type="entry name" value="DNA_helicase_pif1-like_DEAD"/>
</dbReference>
<dbReference type="GO" id="GO:0000723">
    <property type="term" value="P:telomere maintenance"/>
    <property type="evidence" value="ECO:0007669"/>
    <property type="project" value="InterPro"/>
</dbReference>
<evidence type="ECO:0000313" key="5">
    <source>
        <dbReference type="Proteomes" id="UP000634136"/>
    </source>
</evidence>
<evidence type="ECO:0000259" key="3">
    <source>
        <dbReference type="Pfam" id="PF21530"/>
    </source>
</evidence>
<dbReference type="SUPFAM" id="SSF52540">
    <property type="entry name" value="P-loop containing nucleoside triphosphate hydrolases"/>
    <property type="match status" value="2"/>
</dbReference>
<dbReference type="PANTHER" id="PTHR10492">
    <property type="match status" value="1"/>
</dbReference>
<dbReference type="Pfam" id="PF21530">
    <property type="entry name" value="Pif1_2B_dom"/>
    <property type="match status" value="1"/>
</dbReference>
<comment type="catalytic activity">
    <reaction evidence="1">
        <text>ATP + H2O = ADP + phosphate + H(+)</text>
        <dbReference type="Rhea" id="RHEA:13065"/>
        <dbReference type="ChEBI" id="CHEBI:15377"/>
        <dbReference type="ChEBI" id="CHEBI:15378"/>
        <dbReference type="ChEBI" id="CHEBI:30616"/>
        <dbReference type="ChEBI" id="CHEBI:43474"/>
        <dbReference type="ChEBI" id="CHEBI:456216"/>
        <dbReference type="EC" id="5.6.2.3"/>
    </reaction>
</comment>
<keyword evidence="1" id="KW-0227">DNA damage</keyword>
<organism evidence="4 5">
    <name type="scientific">Senna tora</name>
    <dbReference type="NCBI Taxonomy" id="362788"/>
    <lineage>
        <taxon>Eukaryota</taxon>
        <taxon>Viridiplantae</taxon>
        <taxon>Streptophyta</taxon>
        <taxon>Embryophyta</taxon>
        <taxon>Tracheophyta</taxon>
        <taxon>Spermatophyta</taxon>
        <taxon>Magnoliopsida</taxon>
        <taxon>eudicotyledons</taxon>
        <taxon>Gunneridae</taxon>
        <taxon>Pentapetalae</taxon>
        <taxon>rosids</taxon>
        <taxon>fabids</taxon>
        <taxon>Fabales</taxon>
        <taxon>Fabaceae</taxon>
        <taxon>Caesalpinioideae</taxon>
        <taxon>Cassia clade</taxon>
        <taxon>Senna</taxon>
    </lineage>
</organism>
<dbReference type="Proteomes" id="UP000634136">
    <property type="component" value="Unassembled WGS sequence"/>
</dbReference>
<dbReference type="GO" id="GO:0006281">
    <property type="term" value="P:DNA repair"/>
    <property type="evidence" value="ECO:0007669"/>
    <property type="project" value="UniProtKB-KW"/>
</dbReference>
<dbReference type="PANTHER" id="PTHR10492:SF101">
    <property type="entry name" value="ATP-DEPENDENT DNA HELICASE"/>
    <property type="match status" value="1"/>
</dbReference>
<dbReference type="AlphaFoldDB" id="A0A834X0E2"/>
<comment type="cofactor">
    <cofactor evidence="1">
        <name>Mg(2+)</name>
        <dbReference type="ChEBI" id="CHEBI:18420"/>
    </cofactor>
</comment>
<keyword evidence="1" id="KW-0378">Hydrolase</keyword>
<comment type="caution">
    <text evidence="4">The sequence shown here is derived from an EMBL/GenBank/DDBJ whole genome shotgun (WGS) entry which is preliminary data.</text>
</comment>
<dbReference type="EMBL" id="JAAIUW010000004">
    <property type="protein sequence ID" value="KAF7835654.1"/>
    <property type="molecule type" value="Genomic_DNA"/>
</dbReference>
<dbReference type="InterPro" id="IPR049163">
    <property type="entry name" value="Pif1-like_2B_dom"/>
</dbReference>
<evidence type="ECO:0000313" key="4">
    <source>
        <dbReference type="EMBL" id="KAF7835654.1"/>
    </source>
</evidence>
<dbReference type="InterPro" id="IPR027417">
    <property type="entry name" value="P-loop_NTPase"/>
</dbReference>
<protein>
    <recommendedName>
        <fullName evidence="1">ATP-dependent DNA helicase</fullName>
        <ecNumber evidence="1">5.6.2.3</ecNumber>
    </recommendedName>
</protein>
<keyword evidence="1" id="KW-0067">ATP-binding</keyword>
<keyword evidence="1" id="KW-0547">Nucleotide-binding</keyword>
<evidence type="ECO:0000259" key="2">
    <source>
        <dbReference type="Pfam" id="PF05970"/>
    </source>
</evidence>
<reference evidence="4" key="1">
    <citation type="submission" date="2020-09" db="EMBL/GenBank/DDBJ databases">
        <title>Genome-Enabled Discovery of Anthraquinone Biosynthesis in Senna tora.</title>
        <authorList>
            <person name="Kang S.-H."/>
            <person name="Pandey R.P."/>
            <person name="Lee C.-M."/>
            <person name="Sim J.-S."/>
            <person name="Jeong J.-T."/>
            <person name="Choi B.-S."/>
            <person name="Jung M."/>
            <person name="Ginzburg D."/>
            <person name="Zhao K."/>
            <person name="Won S.Y."/>
            <person name="Oh T.-J."/>
            <person name="Yu Y."/>
            <person name="Kim N.-H."/>
            <person name="Lee O.R."/>
            <person name="Lee T.-H."/>
            <person name="Bashyal P."/>
            <person name="Kim T.-S."/>
            <person name="Lee W.-H."/>
            <person name="Kawkins C."/>
            <person name="Kim C.-K."/>
            <person name="Kim J.S."/>
            <person name="Ahn B.O."/>
            <person name="Rhee S.Y."/>
            <person name="Sohng J.K."/>
        </authorList>
    </citation>
    <scope>NUCLEOTIDE SEQUENCE</scope>
    <source>
        <tissue evidence="4">Leaf</tissue>
    </source>
</reference>
<evidence type="ECO:0000256" key="1">
    <source>
        <dbReference type="RuleBase" id="RU363044"/>
    </source>
</evidence>
<dbReference type="OrthoDB" id="1423214at2759"/>
<keyword evidence="1" id="KW-0234">DNA repair</keyword>
<accession>A0A834X0E2</accession>
<name>A0A834X0E2_9FABA</name>
<dbReference type="Gene3D" id="3.40.50.300">
    <property type="entry name" value="P-loop containing nucleotide triphosphate hydrolases"/>
    <property type="match status" value="1"/>
</dbReference>
<keyword evidence="5" id="KW-1185">Reference proteome</keyword>
<sequence>MSLRSQNRLIYDELNYNREMLAAQHSEYMSKLNNEQREVYDKIMSSIENLQGNFFFLYGYDGTGKTFLWRTLSIALHSKGEIVLTIASNGIASLLLPGGLTAHSRFAIPININEDSTCNIKQVVDRTLRDILRFTNADNLNKPFGGTNMRIELGNLECEVEKASEFSEWILRVGDGRIGEPNNGEVCIEIPIEFLINGSNDPIGSLVDNTYPSYLENMSIDGYLQHRAILAPTNEIVERINDYKLALVPGEMKTFLSFDSPCTMGGDVDRIDDIHTPKFLNTITSSRLPKQELKLKVGVPVMLLRNIDQSTGLCNGIRLLITQLGNHVLEGKIISITNSGQKVFIPRLSLTPSDKTLPLRFQFRQFPVALSFAMTINKSQGQSFQHVDFGFKGAGARSSLFPCFFPMKIWKCNRSIETPMDGPWANFIHRYPVKLNQEDSEDKGKGKDEEKVDLWLAEEECKKKKEQARYEIAANPELDLLQGELEEELKKEQFLEEELR</sequence>
<proteinExistence type="inferred from homology"/>
<keyword evidence="1" id="KW-0233">DNA recombination</keyword>
<dbReference type="EC" id="5.6.2.3" evidence="1"/>
<keyword evidence="1 4" id="KW-0347">Helicase</keyword>
<comment type="similarity">
    <text evidence="1">Belongs to the helicase family.</text>
</comment>
<feature type="domain" description="DNA helicase Pif1-like DEAD-box helicase" evidence="2">
    <location>
        <begin position="31"/>
        <end position="123"/>
    </location>
</feature>
<dbReference type="GO" id="GO:0005524">
    <property type="term" value="F:ATP binding"/>
    <property type="evidence" value="ECO:0007669"/>
    <property type="project" value="UniProtKB-KW"/>
</dbReference>
<dbReference type="Pfam" id="PF05970">
    <property type="entry name" value="PIF1"/>
    <property type="match status" value="1"/>
</dbReference>
<dbReference type="GO" id="GO:0006310">
    <property type="term" value="P:DNA recombination"/>
    <property type="evidence" value="ECO:0007669"/>
    <property type="project" value="UniProtKB-KW"/>
</dbReference>
<dbReference type="GO" id="GO:0016787">
    <property type="term" value="F:hydrolase activity"/>
    <property type="evidence" value="ECO:0007669"/>
    <property type="project" value="UniProtKB-KW"/>
</dbReference>
<gene>
    <name evidence="4" type="ORF">G2W53_010513</name>
</gene>
<dbReference type="GO" id="GO:0043139">
    <property type="term" value="F:5'-3' DNA helicase activity"/>
    <property type="evidence" value="ECO:0007669"/>
    <property type="project" value="UniProtKB-EC"/>
</dbReference>